<evidence type="ECO:0000256" key="2">
    <source>
        <dbReference type="ARBA" id="ARBA00006602"/>
    </source>
</evidence>
<evidence type="ECO:0000256" key="6">
    <source>
        <dbReference type="ARBA" id="ARBA00023225"/>
    </source>
</evidence>
<name>A0ABS9L4M0_9MICC</name>
<keyword evidence="7" id="KW-0175">Coiled coil</keyword>
<evidence type="ECO:0000256" key="1">
    <source>
        <dbReference type="ARBA" id="ARBA00003041"/>
    </source>
</evidence>
<evidence type="ECO:0000313" key="11">
    <source>
        <dbReference type="Proteomes" id="UP001165368"/>
    </source>
</evidence>
<keyword evidence="3" id="KW-0813">Transport</keyword>
<dbReference type="EMBL" id="JAKLTQ010000003">
    <property type="protein sequence ID" value="MCG2621632.1"/>
    <property type="molecule type" value="Genomic_DNA"/>
</dbReference>
<gene>
    <name evidence="10" type="ORF">LVY72_06840</name>
</gene>
<evidence type="ECO:0000256" key="7">
    <source>
        <dbReference type="SAM" id="Coils"/>
    </source>
</evidence>
<proteinExistence type="inferred from homology"/>
<comment type="similarity">
    <text evidence="2">Belongs to the FliH family.</text>
</comment>
<reference evidence="10" key="1">
    <citation type="submission" date="2022-01" db="EMBL/GenBank/DDBJ databases">
        <authorList>
            <person name="Jo J.-H."/>
            <person name="Im W.-T."/>
        </authorList>
    </citation>
    <scope>NUCLEOTIDE SEQUENCE</scope>
    <source>
        <strain evidence="10">I2-34</strain>
    </source>
</reference>
<sequence length="202" mass="20997">MSTEAVFSPMSFPPLRDGRHEQAEERARARGHAAGYAAGLRAAAAEITAQKARLQAEHEAVVQHGKARVERTVQALNTAVQTLQQRTAPVLADAQDTLAAAALELAEAVLGCELADGERGARAALARALAGVDAATVQTVRMNPVDLTVLDPEVRRQAGVQFVPDSSLARGDAVTEFADGFLDAKIGSALARARAALQGAGA</sequence>
<keyword evidence="5" id="KW-0653">Protein transport</keyword>
<dbReference type="Proteomes" id="UP001165368">
    <property type="component" value="Unassembled WGS sequence"/>
</dbReference>
<dbReference type="PANTHER" id="PTHR34982:SF1">
    <property type="entry name" value="FLAGELLAR ASSEMBLY PROTEIN FLIH"/>
    <property type="match status" value="1"/>
</dbReference>
<evidence type="ECO:0000256" key="3">
    <source>
        <dbReference type="ARBA" id="ARBA00022448"/>
    </source>
</evidence>
<dbReference type="PANTHER" id="PTHR34982">
    <property type="entry name" value="YOP PROTEINS TRANSLOCATION PROTEIN L"/>
    <property type="match status" value="1"/>
</dbReference>
<feature type="coiled-coil region" evidence="7">
    <location>
        <begin position="37"/>
        <end position="86"/>
    </location>
</feature>
<evidence type="ECO:0000256" key="5">
    <source>
        <dbReference type="ARBA" id="ARBA00022927"/>
    </source>
</evidence>
<keyword evidence="4" id="KW-1005">Bacterial flagellum biogenesis</keyword>
<evidence type="ECO:0000256" key="8">
    <source>
        <dbReference type="SAM" id="MobiDB-lite"/>
    </source>
</evidence>
<dbReference type="RefSeq" id="WP_237819036.1">
    <property type="nucleotide sequence ID" value="NZ_JAKLTQ010000003.1"/>
</dbReference>
<keyword evidence="11" id="KW-1185">Reference proteome</keyword>
<organism evidence="10 11">
    <name type="scientific">Arthrobacter hankyongi</name>
    <dbReference type="NCBI Taxonomy" id="2904801"/>
    <lineage>
        <taxon>Bacteria</taxon>
        <taxon>Bacillati</taxon>
        <taxon>Actinomycetota</taxon>
        <taxon>Actinomycetes</taxon>
        <taxon>Micrococcales</taxon>
        <taxon>Micrococcaceae</taxon>
        <taxon>Arthrobacter</taxon>
    </lineage>
</organism>
<keyword evidence="6" id="KW-1006">Bacterial flagellum protein export</keyword>
<dbReference type="InterPro" id="IPR051472">
    <property type="entry name" value="T3SS_Stator/FliH"/>
</dbReference>
<comment type="caution">
    <text evidence="10">The sequence shown here is derived from an EMBL/GenBank/DDBJ whole genome shotgun (WGS) entry which is preliminary data.</text>
</comment>
<feature type="region of interest" description="Disordered" evidence="8">
    <location>
        <begin position="1"/>
        <end position="21"/>
    </location>
</feature>
<feature type="domain" description="Flagellar assembly protein FliH/Type III secretion system HrpE" evidence="9">
    <location>
        <begin position="73"/>
        <end position="188"/>
    </location>
</feature>
<comment type="function">
    <text evidence="1">Needed for flagellar regrowth and assembly.</text>
</comment>
<evidence type="ECO:0000313" key="10">
    <source>
        <dbReference type="EMBL" id="MCG2621632.1"/>
    </source>
</evidence>
<accession>A0ABS9L4M0</accession>
<dbReference type="InterPro" id="IPR018035">
    <property type="entry name" value="Flagellar_FliH/T3SS_HrpE"/>
</dbReference>
<protein>
    <recommendedName>
        <fullName evidence="9">Flagellar assembly protein FliH/Type III secretion system HrpE domain-containing protein</fullName>
    </recommendedName>
</protein>
<dbReference type="Pfam" id="PF02108">
    <property type="entry name" value="FliH"/>
    <property type="match status" value="1"/>
</dbReference>
<evidence type="ECO:0000256" key="4">
    <source>
        <dbReference type="ARBA" id="ARBA00022795"/>
    </source>
</evidence>
<evidence type="ECO:0000259" key="9">
    <source>
        <dbReference type="Pfam" id="PF02108"/>
    </source>
</evidence>